<dbReference type="PANTHER" id="PTHR43798">
    <property type="entry name" value="MONOACYLGLYCEROL LIPASE"/>
    <property type="match status" value="1"/>
</dbReference>
<dbReference type="PRINTS" id="PR00412">
    <property type="entry name" value="EPOXHYDRLASE"/>
</dbReference>
<dbReference type="AlphaFoldDB" id="A0A0H4XLR0"/>
<dbReference type="NCBIfam" id="NF002938">
    <property type="entry name" value="PRK03592.1"/>
    <property type="match status" value="1"/>
</dbReference>
<evidence type="ECO:0000259" key="1">
    <source>
        <dbReference type="Pfam" id="PF00561"/>
    </source>
</evidence>
<dbReference type="KEGG" id="mym:A176_006114"/>
<dbReference type="GO" id="GO:0016787">
    <property type="term" value="F:hydrolase activity"/>
    <property type="evidence" value="ECO:0007669"/>
    <property type="project" value="UniProtKB-KW"/>
</dbReference>
<gene>
    <name evidence="2" type="ORF">A176_006114</name>
</gene>
<protein>
    <submittedName>
        <fullName evidence="2">1,3,4,6-tetrachloro-1,4-cyclohexadiene hydrolase</fullName>
    </submittedName>
</protein>
<dbReference type="Proteomes" id="UP000009026">
    <property type="component" value="Chromosome"/>
</dbReference>
<dbReference type="InterPro" id="IPR029058">
    <property type="entry name" value="AB_hydrolase_fold"/>
</dbReference>
<dbReference type="GO" id="GO:0016020">
    <property type="term" value="C:membrane"/>
    <property type="evidence" value="ECO:0007669"/>
    <property type="project" value="TreeGrafter"/>
</dbReference>
<name>A0A0H4XLR0_9BACT</name>
<organism evidence="2 3">
    <name type="scientific">Pseudomyxococcus hansupus</name>
    <dbReference type="NCBI Taxonomy" id="1297742"/>
    <lineage>
        <taxon>Bacteria</taxon>
        <taxon>Pseudomonadati</taxon>
        <taxon>Myxococcota</taxon>
        <taxon>Myxococcia</taxon>
        <taxon>Myxococcales</taxon>
        <taxon>Cystobacterineae</taxon>
        <taxon>Myxococcaceae</taxon>
        <taxon>Pseudomyxococcus</taxon>
    </lineage>
</organism>
<dbReference type="eggNOG" id="COG0596">
    <property type="taxonomic scope" value="Bacteria"/>
</dbReference>
<sequence length="281" mass="31134">MRDVPVLDSQMAYRESGRGPVVVLLHGNPTSSYVWREVIPHLAGHARVLAPDLIGMGDSGKPDIAYRFVDHSRYLDAWFDALDLRDVVLVGYDWGGALAMDWAARHPGRVRGLVVYETFFRSLLWSDYPPQGAALFKNLRTPGVGEALVLEQNQFLTRSLSAGVKRGLSEAELAVYAAPYPDASSRRPMLAWPREIPIEHQPSDVLAVMERYVAWLGASPEVPKLLLTFESPTPLGAPALIEWVRGRSVNLEVVKLGVAGHHASEDLPDDIGRAIVRWLGW</sequence>
<dbReference type="PATRIC" id="fig|1297742.4.peg.6205"/>
<feature type="domain" description="AB hydrolase-1" evidence="1">
    <location>
        <begin position="20"/>
        <end position="196"/>
    </location>
</feature>
<dbReference type="EMBL" id="CP012109">
    <property type="protein sequence ID" value="AKQ69202.1"/>
    <property type="molecule type" value="Genomic_DNA"/>
</dbReference>
<reference evidence="2 3" key="1">
    <citation type="journal article" date="2016" name="PLoS ONE">
        <title>Complete Genome Sequence and Comparative Genomics of a Novel Myxobacterium Myxococcus hansupus.</title>
        <authorList>
            <person name="Sharma G."/>
            <person name="Narwani T."/>
            <person name="Subramanian S."/>
        </authorList>
    </citation>
    <scope>NUCLEOTIDE SEQUENCE [LARGE SCALE GENOMIC DNA]</scope>
    <source>
        <strain evidence="3">mixupus</strain>
    </source>
</reference>
<evidence type="ECO:0000313" key="2">
    <source>
        <dbReference type="EMBL" id="AKQ69202.1"/>
    </source>
</evidence>
<dbReference type="STRING" id="1297742.A176_006114"/>
<proteinExistence type="predicted"/>
<dbReference type="InterPro" id="IPR000639">
    <property type="entry name" value="Epox_hydrolase-like"/>
</dbReference>
<dbReference type="PRINTS" id="PR00111">
    <property type="entry name" value="ABHYDROLASE"/>
</dbReference>
<dbReference type="InterPro" id="IPR050266">
    <property type="entry name" value="AB_hydrolase_sf"/>
</dbReference>
<dbReference type="Gene3D" id="3.40.50.1820">
    <property type="entry name" value="alpha/beta hydrolase"/>
    <property type="match status" value="1"/>
</dbReference>
<dbReference type="SUPFAM" id="SSF53474">
    <property type="entry name" value="alpha/beta-Hydrolases"/>
    <property type="match status" value="1"/>
</dbReference>
<keyword evidence="2" id="KW-0378">Hydrolase</keyword>
<dbReference type="Pfam" id="PF00561">
    <property type="entry name" value="Abhydrolase_1"/>
    <property type="match status" value="1"/>
</dbReference>
<dbReference type="OrthoDB" id="9802676at2"/>
<dbReference type="InterPro" id="IPR000073">
    <property type="entry name" value="AB_hydrolase_1"/>
</dbReference>
<dbReference type="RefSeq" id="WP_021780982.1">
    <property type="nucleotide sequence ID" value="NZ_CP012109.1"/>
</dbReference>
<accession>A0A0H4XLR0</accession>
<evidence type="ECO:0000313" key="3">
    <source>
        <dbReference type="Proteomes" id="UP000009026"/>
    </source>
</evidence>
<keyword evidence="3" id="KW-1185">Reference proteome</keyword>
<dbReference type="PANTHER" id="PTHR43798:SF24">
    <property type="entry name" value="CIS-3-ALKYL-4-ALKYLOXETAN-2-ONE DECARBOXYLASE"/>
    <property type="match status" value="1"/>
</dbReference>